<dbReference type="InterPro" id="IPR013342">
    <property type="entry name" value="Mandelate_racemase_C"/>
</dbReference>
<dbReference type="Pfam" id="PF00561">
    <property type="entry name" value="Abhydrolase_1"/>
    <property type="match status" value="1"/>
</dbReference>
<dbReference type="SUPFAM" id="SSF52518">
    <property type="entry name" value="Thiamin diphosphate-binding fold (THDP-binding)"/>
    <property type="match status" value="1"/>
</dbReference>
<dbReference type="AlphaFoldDB" id="A0A2P2MWF1"/>
<dbReference type="Gene3D" id="3.40.50.1820">
    <property type="entry name" value="alpha/beta hydrolase"/>
    <property type="match status" value="1"/>
</dbReference>
<organism evidence="3">
    <name type="scientific">Rhizophora mucronata</name>
    <name type="common">Asiatic mangrove</name>
    <dbReference type="NCBI Taxonomy" id="61149"/>
    <lineage>
        <taxon>Eukaryota</taxon>
        <taxon>Viridiplantae</taxon>
        <taxon>Streptophyta</taxon>
        <taxon>Embryophyta</taxon>
        <taxon>Tracheophyta</taxon>
        <taxon>Spermatophyta</taxon>
        <taxon>Magnoliopsida</taxon>
        <taxon>eudicotyledons</taxon>
        <taxon>Gunneridae</taxon>
        <taxon>Pentapetalae</taxon>
        <taxon>rosids</taxon>
        <taxon>fabids</taxon>
        <taxon>Malpighiales</taxon>
        <taxon>Rhizophoraceae</taxon>
        <taxon>Rhizophora</taxon>
    </lineage>
</organism>
<dbReference type="InterPro" id="IPR029017">
    <property type="entry name" value="Enolase-like_N"/>
</dbReference>
<dbReference type="EMBL" id="GGEC01054074">
    <property type="protein sequence ID" value="MBX34558.1"/>
    <property type="molecule type" value="Transcribed_RNA"/>
</dbReference>
<dbReference type="SUPFAM" id="SSF54826">
    <property type="entry name" value="Enolase N-terminal domain-like"/>
    <property type="match status" value="1"/>
</dbReference>
<evidence type="ECO:0000256" key="1">
    <source>
        <dbReference type="ARBA" id="ARBA00023239"/>
    </source>
</evidence>
<accession>A0A2P2MWF1</accession>
<dbReference type="PROSITE" id="PS00909">
    <property type="entry name" value="MR_MLE_2"/>
    <property type="match status" value="1"/>
</dbReference>
<dbReference type="SUPFAM" id="SSF51604">
    <property type="entry name" value="Enolase C-terminal domain-like"/>
    <property type="match status" value="1"/>
</dbReference>
<protein>
    <recommendedName>
        <fullName evidence="2">Mandelate racemase/muconate lactonizing enzyme C-terminal domain-containing protein</fullName>
    </recommendedName>
</protein>
<dbReference type="InterPro" id="IPR036849">
    <property type="entry name" value="Enolase-like_C_sf"/>
</dbReference>
<dbReference type="PANTHER" id="PTHR42916:SF1">
    <property type="entry name" value="PROTEIN PHYLLO, CHLOROPLASTIC"/>
    <property type="match status" value="1"/>
</dbReference>
<dbReference type="SMART" id="SM00922">
    <property type="entry name" value="MR_MLE"/>
    <property type="match status" value="1"/>
</dbReference>
<dbReference type="GO" id="GO:0009063">
    <property type="term" value="P:amino acid catabolic process"/>
    <property type="evidence" value="ECO:0007669"/>
    <property type="project" value="InterPro"/>
</dbReference>
<dbReference type="Pfam" id="PF13378">
    <property type="entry name" value="MR_MLE_C"/>
    <property type="match status" value="1"/>
</dbReference>
<dbReference type="InterPro" id="IPR000073">
    <property type="entry name" value="AB_hydrolase_1"/>
</dbReference>
<dbReference type="InterPro" id="IPR029058">
    <property type="entry name" value="AB_hydrolase_fold"/>
</dbReference>
<feature type="domain" description="Mandelate racemase/muconate lactonizing enzyme C-terminal" evidence="2">
    <location>
        <begin position="285"/>
        <end position="381"/>
    </location>
</feature>
<dbReference type="PANTHER" id="PTHR42916">
    <property type="entry name" value="2-SUCCINYL-5-ENOLPYRUVYL-6-HYDROXY-3-CYCLOHEXENE-1-CARBOXYLATE SYNTHASE"/>
    <property type="match status" value="1"/>
</dbReference>
<dbReference type="SUPFAM" id="SSF53474">
    <property type="entry name" value="alpha/beta-Hydrolases"/>
    <property type="match status" value="1"/>
</dbReference>
<dbReference type="Gene3D" id="3.40.50.970">
    <property type="match status" value="1"/>
</dbReference>
<name>A0A2P2MWF1_RHIMU</name>
<keyword evidence="1" id="KW-0456">Lyase</keyword>
<dbReference type="NCBIfam" id="TIGR01927">
    <property type="entry name" value="menC_gam_Gplu"/>
    <property type="match status" value="1"/>
</dbReference>
<evidence type="ECO:0000259" key="2">
    <source>
        <dbReference type="SMART" id="SM00922"/>
    </source>
</evidence>
<dbReference type="GO" id="GO:0016829">
    <property type="term" value="F:lyase activity"/>
    <property type="evidence" value="ECO:0007669"/>
    <property type="project" value="UniProtKB-KW"/>
</dbReference>
<dbReference type="InterPro" id="IPR018110">
    <property type="entry name" value="Mandel_Rmase/mucon_lact_enz_CS"/>
</dbReference>
<dbReference type="InterPro" id="IPR029065">
    <property type="entry name" value="Enolase_C-like"/>
</dbReference>
<dbReference type="Gene3D" id="3.20.20.120">
    <property type="entry name" value="Enolase-like C-terminal domain"/>
    <property type="match status" value="1"/>
</dbReference>
<proteinExistence type="predicted"/>
<dbReference type="InterPro" id="IPR029061">
    <property type="entry name" value="THDP-binding"/>
</dbReference>
<dbReference type="SFLD" id="SFLDF00009">
    <property type="entry name" value="o-succinylbenzoate_synthase"/>
    <property type="match status" value="1"/>
</dbReference>
<evidence type="ECO:0000313" key="3">
    <source>
        <dbReference type="EMBL" id="MBX34558.1"/>
    </source>
</evidence>
<dbReference type="SFLD" id="SFLDG00180">
    <property type="entry name" value="muconate_cycloisomerase"/>
    <property type="match status" value="1"/>
</dbReference>
<dbReference type="Gene3D" id="3.30.390.10">
    <property type="entry name" value="Enolase-like, N-terminal domain"/>
    <property type="match status" value="1"/>
</dbReference>
<reference evidence="3" key="1">
    <citation type="submission" date="2018-02" db="EMBL/GenBank/DDBJ databases">
        <title>Rhizophora mucronata_Transcriptome.</title>
        <authorList>
            <person name="Meera S.P."/>
            <person name="Sreeshan A."/>
            <person name="Augustine A."/>
        </authorList>
    </citation>
    <scope>NUCLEOTIDE SEQUENCE</scope>
    <source>
        <tissue evidence="3">Leaf</tissue>
    </source>
</reference>
<sequence>MSRKPMTILVINNQGGAIFSLLPIADGTDPGILNQFFYTSHNISIYELCMAHGVKHLCVKTKLELQDALVMSQHEKDCVVEVESCIDDNSAFHSLLRKSASHAADHALSVLSRLPISDGFFICKITKMEYCLYRIQLCAPSTSSPINHTGDNLYREGYILSISLEDGSVGYGEVSPIEIHKENLLDVEEQLRFLVHVIQGTNISSFLPLLNGSFTSWLWNKLGIPECAIFSSVRCGLEMAILNALAITQDSSLLCILRPLTKNQEMPERPSSVRICALVDSNGTPAEVAYIATSLIEQGFTAIKFKVARWRDPVEDAAIIQEVRKMVGEQIAIRVDANRRWTYEEAIQFGTLVKGCDLQYIEEPVQDEVDIIKYSEETGLPVALDETIDILQENPLDMLAKYTHPGIVALVIKPSVIGGFEKAALIAQWAQQQGKMAVVSAAFESSLGLSTYILFSHFLELQNVDLCNVMHRKVGPSIAHGLGTYRWLKQDVTCNPLKFLHDHCSGFVGASVGDATQFLQKFQINHSSIQRNYTGEQVRRYHLTVNTNSFSCAIKVYEVGWTNHDNVVVLLHGFLGTGEDWIPIMKAISGCARCISLDLPGHGESKLWNNKGQAEAEPTLSIETISDILYRLIQVVAPGNFTIVGYSMGARIALHMALRLCDKVYC</sequence>
<dbReference type="SFLD" id="SFLDS00001">
    <property type="entry name" value="Enolase"/>
    <property type="match status" value="1"/>
</dbReference>